<dbReference type="InterPro" id="IPR002711">
    <property type="entry name" value="HNH"/>
</dbReference>
<dbReference type="AlphaFoldDB" id="A0A759YKP7"/>
<dbReference type="Pfam" id="PF03235">
    <property type="entry name" value="GmrSD_N"/>
    <property type="match status" value="1"/>
</dbReference>
<organism evidence="2">
    <name type="scientific">Salmonella enterica</name>
    <name type="common">Salmonella choleraesuis</name>
    <dbReference type="NCBI Taxonomy" id="28901"/>
    <lineage>
        <taxon>Bacteria</taxon>
        <taxon>Pseudomonadati</taxon>
        <taxon>Pseudomonadota</taxon>
        <taxon>Gammaproteobacteria</taxon>
        <taxon>Enterobacterales</taxon>
        <taxon>Enterobacteriaceae</taxon>
        <taxon>Salmonella</taxon>
    </lineage>
</organism>
<dbReference type="PANTHER" id="PTHR39639:SF1">
    <property type="entry name" value="DUF262 DOMAIN-CONTAINING PROTEIN"/>
    <property type="match status" value="1"/>
</dbReference>
<feature type="domain" description="HNH nuclease" evidence="1">
    <location>
        <begin position="301"/>
        <end position="354"/>
    </location>
</feature>
<dbReference type="SMART" id="SM00507">
    <property type="entry name" value="HNHc"/>
    <property type="match status" value="1"/>
</dbReference>
<dbReference type="PANTHER" id="PTHR39639">
    <property type="entry name" value="CHROMOSOME 16, WHOLE GENOME SHOTGUN SEQUENCE"/>
    <property type="match status" value="1"/>
</dbReference>
<reference evidence="2" key="2">
    <citation type="submission" date="2020-02" db="EMBL/GenBank/DDBJ databases">
        <authorList>
            <consortium name="NCBI Pathogen Detection Project"/>
        </authorList>
    </citation>
    <scope>NUCLEOTIDE SEQUENCE</scope>
    <source>
        <strain evidence="2">MA.CK_94/00001630</strain>
    </source>
</reference>
<gene>
    <name evidence="2" type="ORF">G8W61_004462</name>
</gene>
<name>A0A759YKP7_SALER</name>
<dbReference type="Gene3D" id="1.10.30.50">
    <property type="match status" value="1"/>
</dbReference>
<dbReference type="EMBL" id="DAAXRP010000019">
    <property type="protein sequence ID" value="HAG2284102.1"/>
    <property type="molecule type" value="Genomic_DNA"/>
</dbReference>
<evidence type="ECO:0000259" key="1">
    <source>
        <dbReference type="SMART" id="SM00507"/>
    </source>
</evidence>
<evidence type="ECO:0000313" key="2">
    <source>
        <dbReference type="EMBL" id="HAG2284102.1"/>
    </source>
</evidence>
<accession>A0A759YKP7</accession>
<dbReference type="InterPro" id="IPR003615">
    <property type="entry name" value="HNH_nuc"/>
</dbReference>
<dbReference type="GO" id="GO:0004519">
    <property type="term" value="F:endonuclease activity"/>
    <property type="evidence" value="ECO:0007669"/>
    <property type="project" value="InterPro"/>
</dbReference>
<dbReference type="CDD" id="cd00085">
    <property type="entry name" value="HNHc"/>
    <property type="match status" value="1"/>
</dbReference>
<dbReference type="GO" id="GO:0003676">
    <property type="term" value="F:nucleic acid binding"/>
    <property type="evidence" value="ECO:0007669"/>
    <property type="project" value="InterPro"/>
</dbReference>
<comment type="caution">
    <text evidence="2">The sequence shown here is derived from an EMBL/GenBank/DDBJ whole genome shotgun (WGS) entry which is preliminary data.</text>
</comment>
<proteinExistence type="predicted"/>
<reference evidence="2" key="1">
    <citation type="journal article" date="2018" name="Genome Biol.">
        <title>SKESA: strategic k-mer extension for scrupulous assemblies.</title>
        <authorList>
            <person name="Souvorov A."/>
            <person name="Agarwala R."/>
            <person name="Lipman D.J."/>
        </authorList>
    </citation>
    <scope>NUCLEOTIDE SEQUENCE</scope>
    <source>
        <strain evidence="2">MA.CK_94/00001630</strain>
    </source>
</reference>
<protein>
    <submittedName>
        <fullName evidence="2">DUF262 domain-containing protein</fullName>
    </submittedName>
</protein>
<dbReference type="InterPro" id="IPR004919">
    <property type="entry name" value="GmrSD_N"/>
</dbReference>
<sequence>MKINPVQISIRDLADGYTDNDEAGVVGYGGRLNIRPPYQREFVYKDKQRDAVIDTVMKGFPLNTMYWAVTNDGFEIIDGQQRTVSICQYVCGDFSYKDRYFHNLHNDEKERILNYSLAVYQCQGSDSEKLDWFRTINIAGEKLTDQELRNAVYAGSWTSDAKRYFSKTQCSAYQLAEKYVTGTPIRQEYLEKALQWISGGDIEKYISVHQHDPNALELWRYFQDVITWARETFTEYRKEMKSVEWGVLYNEFKDTLLDASKLESEIAKLMQDEDVTKKSGIYSYVLTRKERFLSIRAFTDKQKREAYERQNGVCPRCGNYYQLNEMEADHITPWSEGGKTTAENCQMLCKMDNRVKSAR</sequence>
<dbReference type="Pfam" id="PF01844">
    <property type="entry name" value="HNH"/>
    <property type="match status" value="1"/>
</dbReference>
<dbReference type="GO" id="GO:0008270">
    <property type="term" value="F:zinc ion binding"/>
    <property type="evidence" value="ECO:0007669"/>
    <property type="project" value="InterPro"/>
</dbReference>